<proteinExistence type="predicted"/>
<evidence type="ECO:0000313" key="2">
    <source>
        <dbReference type="Proteomes" id="UP000639643"/>
    </source>
</evidence>
<protein>
    <submittedName>
        <fullName evidence="1">Uncharacterized protein</fullName>
    </submittedName>
</protein>
<comment type="caution">
    <text evidence="1">The sequence shown here is derived from an EMBL/GenBank/DDBJ whole genome shotgun (WGS) entry which is preliminary data.</text>
</comment>
<gene>
    <name evidence="1" type="ORF">CMUS01_13701</name>
</gene>
<dbReference type="EMBL" id="WIGM01000894">
    <property type="protein sequence ID" value="KAF6809350.1"/>
    <property type="molecule type" value="Genomic_DNA"/>
</dbReference>
<organism evidence="1 2">
    <name type="scientific">Colletotrichum musicola</name>
    <dbReference type="NCBI Taxonomy" id="2175873"/>
    <lineage>
        <taxon>Eukaryota</taxon>
        <taxon>Fungi</taxon>
        <taxon>Dikarya</taxon>
        <taxon>Ascomycota</taxon>
        <taxon>Pezizomycotina</taxon>
        <taxon>Sordariomycetes</taxon>
        <taxon>Hypocreomycetidae</taxon>
        <taxon>Glomerellales</taxon>
        <taxon>Glomerellaceae</taxon>
        <taxon>Colletotrichum</taxon>
        <taxon>Colletotrichum orchidearum species complex</taxon>
    </lineage>
</organism>
<dbReference type="OrthoDB" id="3565018at2759"/>
<reference evidence="1" key="1">
    <citation type="journal article" date="2020" name="Phytopathology">
        <title>Genome Sequence Resources of Colletotrichum truncatum, C. plurivorum, C. musicola, and C. sojae: Four Species Pathogenic to Soybean (Glycine max).</title>
        <authorList>
            <person name="Rogerio F."/>
            <person name="Boufleur T.R."/>
            <person name="Ciampi-Guillardi M."/>
            <person name="Sukno S.A."/>
            <person name="Thon M.R."/>
            <person name="Massola Junior N.S."/>
            <person name="Baroncelli R."/>
        </authorList>
    </citation>
    <scope>NUCLEOTIDE SEQUENCE</scope>
    <source>
        <strain evidence="1">LFN0074</strain>
    </source>
</reference>
<dbReference type="AlphaFoldDB" id="A0A8H6JA99"/>
<keyword evidence="2" id="KW-1185">Reference proteome</keyword>
<accession>A0A8H6JA99</accession>
<name>A0A8H6JA99_9PEZI</name>
<sequence length="216" mass="23993">MGIKQVKIQIEAANAATSSSKLPTDYAAPLLNLEATSQLQDHRRHKKYYDSLSNAAKIAGGADVEQIHNLCAFAKSATYQSQKNFLRNSRDICSAPASSNGYPWHAKSSLLLLGVILLELFHGEALEKQPSWAETLDEDGEPNEMTMFGGAFLWVSRAQRSMVNFIGEELGGALYEAIRKCTCFDFDRDDDHGDSRFAEIVYKEVVVPLEKCCPRI</sequence>
<dbReference type="Proteomes" id="UP000639643">
    <property type="component" value="Unassembled WGS sequence"/>
</dbReference>
<evidence type="ECO:0000313" key="1">
    <source>
        <dbReference type="EMBL" id="KAF6809350.1"/>
    </source>
</evidence>